<dbReference type="InterPro" id="IPR019151">
    <property type="entry name" value="Proteasome_assmbl_chaperone_2"/>
</dbReference>
<sequence>MKIENFGEFRLKDITLISSLPDMGRVGGLVTEHIAQKIGAKIAAKVVLTDKPWVELKDGIIEMPFDEYKLLVDEKSSLVIFTGENQPQEPAMVFELVNFVIDTVQKWGNIKRIISTGGYMPMQKTNGDSVYCVATDQDTLDEMKSYGIKQLGGDVKSITWFNGLVLGIAKLKKIPGVGLFGEIYDAENPQHRAAKNIIEKIEKMINISIGTTELKEKILEKPVEAKKDGPGIG</sequence>
<dbReference type="Pfam" id="PF09754">
    <property type="entry name" value="PAC2"/>
    <property type="match status" value="1"/>
</dbReference>
<accession>A0A812F1N1</accession>
<dbReference type="SUPFAM" id="SSF159659">
    <property type="entry name" value="Cgl1923-like"/>
    <property type="match status" value="1"/>
</dbReference>
<dbReference type="AlphaFoldDB" id="A0A812F1N1"/>
<organism evidence="1 2">
    <name type="scientific">Candidatus Nitrosotenuis uzonensis</name>
    <dbReference type="NCBI Taxonomy" id="1407055"/>
    <lineage>
        <taxon>Archaea</taxon>
        <taxon>Nitrososphaerota</taxon>
        <taxon>Candidatus Nitrosotenuis</taxon>
    </lineage>
</organism>
<dbReference type="PANTHER" id="PTHR35610:SF7">
    <property type="entry name" value="3-ISOPROPYLMALATE DEHYDRATASE"/>
    <property type="match status" value="1"/>
</dbReference>
<name>A0A812F1N1_9ARCH</name>
<dbReference type="EMBL" id="CAJNAQ010000005">
    <property type="protein sequence ID" value="CAE6501856.1"/>
    <property type="molecule type" value="Genomic_DNA"/>
</dbReference>
<dbReference type="Gene3D" id="3.40.50.10900">
    <property type="entry name" value="PAC-like subunit"/>
    <property type="match status" value="1"/>
</dbReference>
<proteinExistence type="predicted"/>
<dbReference type="PANTHER" id="PTHR35610">
    <property type="entry name" value="3-ISOPROPYLMALATE DEHYDRATASE-RELATED"/>
    <property type="match status" value="1"/>
</dbReference>
<evidence type="ECO:0008006" key="3">
    <source>
        <dbReference type="Google" id="ProtNLM"/>
    </source>
</evidence>
<comment type="caution">
    <text evidence="1">The sequence shown here is derived from an EMBL/GenBank/DDBJ whole genome shotgun (WGS) entry which is preliminary data.</text>
</comment>
<reference evidence="1" key="1">
    <citation type="submission" date="2021-02" db="EMBL/GenBank/DDBJ databases">
        <authorList>
            <person name="Han P."/>
        </authorList>
    </citation>
    <scope>NUCLEOTIDE SEQUENCE</scope>
    <source>
        <strain evidence="1">Candidatus Nitrosotenuis uzonensis 5A</strain>
    </source>
</reference>
<protein>
    <recommendedName>
        <fullName evidence="3">PAC2 family protein</fullName>
    </recommendedName>
</protein>
<dbReference type="Proteomes" id="UP000655759">
    <property type="component" value="Unassembled WGS sequence"/>
</dbReference>
<evidence type="ECO:0000313" key="1">
    <source>
        <dbReference type="EMBL" id="CAE6501856.1"/>
    </source>
</evidence>
<dbReference type="InterPro" id="IPR038389">
    <property type="entry name" value="PSMG2_sf"/>
</dbReference>
<gene>
    <name evidence="1" type="ORF">NUZ5A_51207</name>
</gene>
<dbReference type="RefSeq" id="WP_205100602.1">
    <property type="nucleotide sequence ID" value="NZ_CAJNAQ010000005.1"/>
</dbReference>
<evidence type="ECO:0000313" key="2">
    <source>
        <dbReference type="Proteomes" id="UP000655759"/>
    </source>
</evidence>